<dbReference type="CDD" id="cd08935">
    <property type="entry name" value="mannonate_red_SDR_c"/>
    <property type="match status" value="1"/>
</dbReference>
<evidence type="ECO:0000313" key="4">
    <source>
        <dbReference type="EMBL" id="CEG23922.1"/>
    </source>
</evidence>
<dbReference type="PROSITE" id="PS00061">
    <property type="entry name" value="ADH_SHORT"/>
    <property type="match status" value="1"/>
</dbReference>
<dbReference type="InterPro" id="IPR020904">
    <property type="entry name" value="Sc_DH/Rdtase_CS"/>
</dbReference>
<dbReference type="RefSeq" id="WP_052652998.1">
    <property type="nucleotide sequence ID" value="NZ_CCXS01000001.1"/>
</dbReference>
<dbReference type="SUPFAM" id="SSF51735">
    <property type="entry name" value="NAD(P)-binding Rossmann-fold domains"/>
    <property type="match status" value="1"/>
</dbReference>
<keyword evidence="5" id="KW-1185">Reference proteome</keyword>
<dbReference type="GO" id="GO:0005975">
    <property type="term" value="P:carbohydrate metabolic process"/>
    <property type="evidence" value="ECO:0007669"/>
    <property type="project" value="UniProtKB-ARBA"/>
</dbReference>
<dbReference type="PANTHER" id="PTHR42760:SF115">
    <property type="entry name" value="3-OXOACYL-[ACYL-CARRIER-PROTEIN] REDUCTASE FABG"/>
    <property type="match status" value="1"/>
</dbReference>
<evidence type="ECO:0000256" key="2">
    <source>
        <dbReference type="ARBA" id="ARBA00023002"/>
    </source>
</evidence>
<dbReference type="PRINTS" id="PR00080">
    <property type="entry name" value="SDRFAMILY"/>
</dbReference>
<dbReference type="Gene3D" id="3.40.50.720">
    <property type="entry name" value="NAD(P)-binding Rossmann-like Domain"/>
    <property type="match status" value="1"/>
</dbReference>
<dbReference type="STRING" id="1499687.BN1080_02929"/>
<evidence type="ECO:0000256" key="3">
    <source>
        <dbReference type="RuleBase" id="RU000363"/>
    </source>
</evidence>
<dbReference type="PANTHER" id="PTHR42760">
    <property type="entry name" value="SHORT-CHAIN DEHYDROGENASES/REDUCTASES FAMILY MEMBER"/>
    <property type="match status" value="1"/>
</dbReference>
<name>A0A098EQ70_9BACL</name>
<dbReference type="EMBL" id="CCXS01000001">
    <property type="protein sequence ID" value="CEG23922.1"/>
    <property type="molecule type" value="Genomic_DNA"/>
</dbReference>
<accession>A0A098EQ70</accession>
<protein>
    <submittedName>
        <fullName evidence="4">Putative oxidoreductase UxuB</fullName>
    </submittedName>
</protein>
<dbReference type="NCBIfam" id="NF006132">
    <property type="entry name" value="PRK08277.1"/>
    <property type="match status" value="1"/>
</dbReference>
<dbReference type="FunFam" id="3.40.50.720:FF:000240">
    <property type="entry name" value="SDR family oxidoreductase"/>
    <property type="match status" value="1"/>
</dbReference>
<dbReference type="Pfam" id="PF00106">
    <property type="entry name" value="adh_short"/>
    <property type="match status" value="1"/>
</dbReference>
<gene>
    <name evidence="4" type="primary">uxuB</name>
    <name evidence="4" type="ORF">BN1080_02929</name>
</gene>
<keyword evidence="2" id="KW-0560">Oxidoreductase</keyword>
<sequence>MIPIHENLKGRTAVITGGSGVLCSAMARELARHGVKVAILNRTAEKGKDVAEEINAAGGEALAVAANVLDRASLEEAKAEILKAFGKIDILINGAGGNHPDAITGPETYDESAEGKSFFDLEEEGFSNVFSVNFTGTFLASQVFGKELLKSEFPAIVNLSSMSSYAPMTKVPAYSAAKASINNFTMWMAVHFAETGLRVNSIAPGFFLTTQNRDLLLDPEGNPTSRSKKILTATPMKKFGQPEDLLGALLFLVDESYSSFVTGTTLAVDGGFMAYSGV</sequence>
<dbReference type="GO" id="GO:0016616">
    <property type="term" value="F:oxidoreductase activity, acting on the CH-OH group of donors, NAD or NADP as acceptor"/>
    <property type="evidence" value="ECO:0007669"/>
    <property type="project" value="TreeGrafter"/>
</dbReference>
<dbReference type="Proteomes" id="UP000043699">
    <property type="component" value="Unassembled WGS sequence"/>
</dbReference>
<dbReference type="PRINTS" id="PR00081">
    <property type="entry name" value="GDHRDH"/>
</dbReference>
<evidence type="ECO:0000313" key="5">
    <source>
        <dbReference type="Proteomes" id="UP000043699"/>
    </source>
</evidence>
<reference evidence="4 5" key="1">
    <citation type="submission" date="2014-09" db="EMBL/GenBank/DDBJ databases">
        <authorList>
            <person name="Urmite Genomes Urmite Genomes"/>
        </authorList>
    </citation>
    <scope>NUCLEOTIDE SEQUENCE [LARGE SCALE GENOMIC DNA]</scope>
    <source>
        <strain evidence="4 5">ES2</strain>
    </source>
</reference>
<dbReference type="AlphaFoldDB" id="A0A098EQ70"/>
<proteinExistence type="inferred from homology"/>
<organism evidence="4 5">
    <name type="scientific">Planococcus massiliensis</name>
    <dbReference type="NCBI Taxonomy" id="1499687"/>
    <lineage>
        <taxon>Bacteria</taxon>
        <taxon>Bacillati</taxon>
        <taxon>Bacillota</taxon>
        <taxon>Bacilli</taxon>
        <taxon>Bacillales</taxon>
        <taxon>Caryophanaceae</taxon>
        <taxon>Planococcus</taxon>
    </lineage>
</organism>
<dbReference type="OrthoDB" id="9803333at2"/>
<dbReference type="InterPro" id="IPR002347">
    <property type="entry name" value="SDR_fam"/>
</dbReference>
<comment type="similarity">
    <text evidence="1 3">Belongs to the short-chain dehydrogenases/reductases (SDR) family.</text>
</comment>
<evidence type="ECO:0000256" key="1">
    <source>
        <dbReference type="ARBA" id="ARBA00006484"/>
    </source>
</evidence>
<dbReference type="InterPro" id="IPR036291">
    <property type="entry name" value="NAD(P)-bd_dom_sf"/>
</dbReference>